<keyword evidence="2" id="KW-0812">Transmembrane</keyword>
<keyword evidence="5" id="KW-0472">Membrane</keyword>
<evidence type="ECO:0000256" key="3">
    <source>
        <dbReference type="ARBA" id="ARBA00022729"/>
    </source>
</evidence>
<evidence type="ECO:0000313" key="7">
    <source>
        <dbReference type="Proteomes" id="UP001159427"/>
    </source>
</evidence>
<dbReference type="PANTHER" id="PTHR16059:SF25">
    <property type="entry name" value="LYSOZYME"/>
    <property type="match status" value="1"/>
</dbReference>
<evidence type="ECO:0000256" key="4">
    <source>
        <dbReference type="ARBA" id="ARBA00022989"/>
    </source>
</evidence>
<reference evidence="6 7" key="1">
    <citation type="submission" date="2022-05" db="EMBL/GenBank/DDBJ databases">
        <authorList>
            <consortium name="Genoscope - CEA"/>
            <person name="William W."/>
        </authorList>
    </citation>
    <scope>NUCLEOTIDE SEQUENCE [LARGE SCALE GENOMIC DNA]</scope>
</reference>
<comment type="caution">
    <text evidence="6">The sequence shown here is derived from an EMBL/GenBank/DDBJ whole genome shotgun (WGS) entry which is preliminary data.</text>
</comment>
<keyword evidence="7" id="KW-1185">Reference proteome</keyword>
<keyword evidence="3" id="KW-0732">Signal</keyword>
<proteinExistence type="predicted"/>
<organism evidence="6 7">
    <name type="scientific">Porites evermanni</name>
    <dbReference type="NCBI Taxonomy" id="104178"/>
    <lineage>
        <taxon>Eukaryota</taxon>
        <taxon>Metazoa</taxon>
        <taxon>Cnidaria</taxon>
        <taxon>Anthozoa</taxon>
        <taxon>Hexacorallia</taxon>
        <taxon>Scleractinia</taxon>
        <taxon>Fungiina</taxon>
        <taxon>Poritidae</taxon>
        <taxon>Porites</taxon>
    </lineage>
</organism>
<keyword evidence="4" id="KW-1133">Transmembrane helix</keyword>
<evidence type="ECO:0000256" key="2">
    <source>
        <dbReference type="ARBA" id="ARBA00022692"/>
    </source>
</evidence>
<comment type="subcellular location">
    <subcellularLocation>
        <location evidence="1">Membrane</location>
        <topology evidence="1">Single-pass membrane protein</topology>
    </subcellularLocation>
</comment>
<dbReference type="EMBL" id="CALNXI010000020">
    <property type="protein sequence ID" value="CAH3015184.1"/>
    <property type="molecule type" value="Genomic_DNA"/>
</dbReference>
<evidence type="ECO:0000313" key="6">
    <source>
        <dbReference type="EMBL" id="CAH3015184.1"/>
    </source>
</evidence>
<evidence type="ECO:0000256" key="5">
    <source>
        <dbReference type="ARBA" id="ARBA00023136"/>
    </source>
</evidence>
<feature type="non-terminal residue" evidence="6">
    <location>
        <position position="1"/>
    </location>
</feature>
<accession>A0ABN8LDP1</accession>
<sequence>GECWAGHKSTHNYRALGKANIGECIGDDYQPCGAYDRYCMGKTFTNMVYELVDTECSLQYEKVGCYKDMHRSQRPLPFFLMNDRDVYHQHFSGKLVDWRNWDVYVPDLACRCAKKAKAKGWTFFGLQFYGECWSGENVQNTFSVDGPVRACTDQCFQPCQTYSKFCVGQNFANFVYKLKEKDCEIEFRPVGCYNDVRDSRALREEIYNEVDPSSPVFGGQLIGNWTADFPVFLCKCARIAKAKRYQYFGVNSFDLNTVSGSCWSDEASEGRYNLHGISSQCYEGDIKGKENPPQCPVGSKLCSGGAVASYVYTIINR</sequence>
<evidence type="ECO:0000256" key="1">
    <source>
        <dbReference type="ARBA" id="ARBA00004167"/>
    </source>
</evidence>
<gene>
    <name evidence="6" type="ORF">PEVE_00013536</name>
</gene>
<protein>
    <submittedName>
        <fullName evidence="6">Uncharacterized protein</fullName>
    </submittedName>
</protein>
<dbReference type="PANTHER" id="PTHR16059">
    <property type="entry name" value="ANTHRAX TOXIN RECEPTOR"/>
    <property type="match status" value="1"/>
</dbReference>
<dbReference type="Proteomes" id="UP001159427">
    <property type="component" value="Unassembled WGS sequence"/>
</dbReference>
<name>A0ABN8LDP1_9CNID</name>